<gene>
    <name evidence="2" type="ORF">E6C50_11740</name>
</gene>
<dbReference type="EMBL" id="SSNZ01000005">
    <property type="protein sequence ID" value="THF49417.1"/>
    <property type="molecule type" value="Genomic_DNA"/>
</dbReference>
<dbReference type="AlphaFoldDB" id="A0A4S3ZUG5"/>
<feature type="domain" description="DUF1842" evidence="1">
    <location>
        <begin position="9"/>
        <end position="126"/>
    </location>
</feature>
<evidence type="ECO:0000313" key="3">
    <source>
        <dbReference type="Proteomes" id="UP000307507"/>
    </source>
</evidence>
<dbReference type="Pfam" id="PF08896">
    <property type="entry name" value="DUF1842"/>
    <property type="match status" value="1"/>
</dbReference>
<comment type="caution">
    <text evidence="2">The sequence shown here is derived from an EMBL/GenBank/DDBJ whole genome shotgun (WGS) entry which is preliminary data.</text>
</comment>
<keyword evidence="3" id="KW-1185">Reference proteome</keyword>
<organism evidence="2 3">
    <name type="scientific">Flavobacterium supellecticarium</name>
    <dbReference type="NCBI Taxonomy" id="2565924"/>
    <lineage>
        <taxon>Bacteria</taxon>
        <taxon>Pseudomonadati</taxon>
        <taxon>Bacteroidota</taxon>
        <taxon>Flavobacteriia</taxon>
        <taxon>Flavobacteriales</taxon>
        <taxon>Flavobacteriaceae</taxon>
        <taxon>Flavobacterium</taxon>
    </lineage>
</organism>
<evidence type="ECO:0000313" key="2">
    <source>
        <dbReference type="EMBL" id="THF49417.1"/>
    </source>
</evidence>
<accession>A0A4S3ZUG5</accession>
<dbReference type="SUPFAM" id="SSF49464">
    <property type="entry name" value="Carboxypeptidase regulatory domain-like"/>
    <property type="match status" value="1"/>
</dbReference>
<sequence length="150" mass="16459">MYFIMESKSGLFIVSYKIASPNLGAPTFEVHFAVNTPAQTVTGKGVVHNATVNPPFTLFTDLRGDFTYMTVMPKNTHILVTAEGYPNIKFPPHAGIGPVILPNTKLRMVLESDWQSGKANFMYTDDKGNWHEVVDANVSIIKVGELAASN</sequence>
<dbReference type="Proteomes" id="UP000307507">
    <property type="component" value="Unassembled WGS sequence"/>
</dbReference>
<dbReference type="InterPro" id="IPR008969">
    <property type="entry name" value="CarboxyPept-like_regulatory"/>
</dbReference>
<dbReference type="OrthoDB" id="1491780at2"/>
<reference evidence="2 3" key="1">
    <citation type="submission" date="2019-04" db="EMBL/GenBank/DDBJ databases">
        <title>Flavobacterium sp. nov. isolated from construction timber.</title>
        <authorList>
            <person name="Lin S.-Y."/>
            <person name="Chang C.-T."/>
            <person name="Young C.-C."/>
        </authorList>
    </citation>
    <scope>NUCLEOTIDE SEQUENCE [LARGE SCALE GENOMIC DNA]</scope>
    <source>
        <strain evidence="2 3">CC-CTC003</strain>
    </source>
</reference>
<name>A0A4S3ZUG5_9FLAO</name>
<dbReference type="InterPro" id="IPR014992">
    <property type="entry name" value="DUF1842"/>
</dbReference>
<proteinExistence type="predicted"/>
<evidence type="ECO:0000259" key="1">
    <source>
        <dbReference type="Pfam" id="PF08896"/>
    </source>
</evidence>
<protein>
    <submittedName>
        <fullName evidence="2">DUF1842 domain-containing protein</fullName>
    </submittedName>
</protein>